<keyword evidence="5" id="KW-0540">Nuclease</keyword>
<dbReference type="RefSeq" id="WP_211532414.1">
    <property type="nucleotide sequence ID" value="NZ_CP058560.1"/>
</dbReference>
<dbReference type="OrthoDB" id="84651at2157"/>
<keyword evidence="6" id="KW-1185">Reference proteome</keyword>
<dbReference type="REBASE" id="477932">
    <property type="entry name" value="S.MspCANORF6640P"/>
</dbReference>
<dbReference type="PANTHER" id="PTHR30408">
    <property type="entry name" value="TYPE-1 RESTRICTION ENZYME ECOKI SPECIFICITY PROTEIN"/>
    <property type="match status" value="1"/>
</dbReference>
<keyword evidence="2" id="KW-0680">Restriction system</keyword>
<dbReference type="PANTHER" id="PTHR30408:SF13">
    <property type="entry name" value="TYPE I RESTRICTION ENZYME HINDI SPECIFICITY SUBUNIT"/>
    <property type="match status" value="1"/>
</dbReference>
<dbReference type="EMBL" id="CP058560">
    <property type="protein sequence ID" value="QUH23457.1"/>
    <property type="molecule type" value="Genomic_DNA"/>
</dbReference>
<evidence type="ECO:0000256" key="3">
    <source>
        <dbReference type="ARBA" id="ARBA00023125"/>
    </source>
</evidence>
<dbReference type="Proteomes" id="UP000681041">
    <property type="component" value="Chromosome"/>
</dbReference>
<feature type="domain" description="Type I restriction modification DNA specificity" evidence="4">
    <location>
        <begin position="240"/>
        <end position="383"/>
    </location>
</feature>
<reference evidence="5" key="1">
    <citation type="submission" date="2020-07" db="EMBL/GenBank/DDBJ databases">
        <title>Methanobacterium. sp. MethCan genome.</title>
        <authorList>
            <person name="Postec A."/>
            <person name="Quemeneur M."/>
        </authorList>
    </citation>
    <scope>NUCLEOTIDE SEQUENCE</scope>
    <source>
        <strain evidence="5">MethCAN</strain>
    </source>
</reference>
<dbReference type="GO" id="GO:0004519">
    <property type="term" value="F:endonuclease activity"/>
    <property type="evidence" value="ECO:0007669"/>
    <property type="project" value="UniProtKB-KW"/>
</dbReference>
<evidence type="ECO:0000313" key="5">
    <source>
        <dbReference type="EMBL" id="QUH23457.1"/>
    </source>
</evidence>
<dbReference type="GO" id="GO:0009307">
    <property type="term" value="P:DNA restriction-modification system"/>
    <property type="evidence" value="ECO:0007669"/>
    <property type="project" value="UniProtKB-KW"/>
</dbReference>
<dbReference type="GeneID" id="64820425"/>
<dbReference type="AlphaFoldDB" id="A0A8T8K613"/>
<accession>A0A8T8K613</accession>
<dbReference type="GO" id="GO:0003677">
    <property type="term" value="F:DNA binding"/>
    <property type="evidence" value="ECO:0007669"/>
    <property type="project" value="UniProtKB-KW"/>
</dbReference>
<keyword evidence="3" id="KW-0238">DNA-binding</keyword>
<keyword evidence="5" id="KW-0255">Endonuclease</keyword>
<dbReference type="Pfam" id="PF01420">
    <property type="entry name" value="Methylase_S"/>
    <property type="match status" value="2"/>
</dbReference>
<evidence type="ECO:0000259" key="4">
    <source>
        <dbReference type="Pfam" id="PF01420"/>
    </source>
</evidence>
<organism evidence="5 6">
    <name type="scientific">Methanobacterium alkalithermotolerans</name>
    <dbReference type="NCBI Taxonomy" id="2731220"/>
    <lineage>
        <taxon>Archaea</taxon>
        <taxon>Methanobacteriati</taxon>
        <taxon>Methanobacteriota</taxon>
        <taxon>Methanomada group</taxon>
        <taxon>Methanobacteria</taxon>
        <taxon>Methanobacteriales</taxon>
        <taxon>Methanobacteriaceae</taxon>
        <taxon>Methanobacterium</taxon>
    </lineage>
</organism>
<comment type="similarity">
    <text evidence="1">Belongs to the type-I restriction system S methylase family.</text>
</comment>
<dbReference type="InterPro" id="IPR052021">
    <property type="entry name" value="Type-I_RS_S_subunit"/>
</dbReference>
<protein>
    <submittedName>
        <fullName evidence="5">Restriction endonuclease subunit S</fullName>
    </submittedName>
</protein>
<evidence type="ECO:0000256" key="2">
    <source>
        <dbReference type="ARBA" id="ARBA00022747"/>
    </source>
</evidence>
<dbReference type="CDD" id="cd17278">
    <property type="entry name" value="RMtype1_S_LdeBORF1052P-TRD2-CR2"/>
    <property type="match status" value="1"/>
</dbReference>
<dbReference type="InterPro" id="IPR044946">
    <property type="entry name" value="Restrct_endonuc_typeI_TRD_sf"/>
</dbReference>
<dbReference type="InterPro" id="IPR000055">
    <property type="entry name" value="Restrct_endonuc_typeI_TRD"/>
</dbReference>
<gene>
    <name evidence="5" type="ORF">HYG87_06630</name>
</gene>
<keyword evidence="5" id="KW-0378">Hydrolase</keyword>
<dbReference type="KEGG" id="meme:HYG87_06630"/>
<dbReference type="Gene3D" id="3.90.220.20">
    <property type="entry name" value="DNA methylase specificity domains"/>
    <property type="match status" value="2"/>
</dbReference>
<evidence type="ECO:0000256" key="1">
    <source>
        <dbReference type="ARBA" id="ARBA00010923"/>
    </source>
</evidence>
<proteinExistence type="inferred from homology"/>
<feature type="domain" description="Type I restriction modification DNA specificity" evidence="4">
    <location>
        <begin position="14"/>
        <end position="200"/>
    </location>
</feature>
<sequence length="443" mass="50808">MNSKYKETEIGLVPEAWELVSLGDLIAIKHGFAFKGKFFSEEETQHILLTPGNFKIGGGFNDSKFKYYTGEIPENYILKKDDIIVTMTDLSKEGDTLGYPAKIPFSHDKKYLHNQRLGLLKFKSKEVTPEFLYWKLRNHDYRHLVLATASGTTVKHTSPSRILKIEIALPPLYEQEKIAKILSDIEQKIEINQKMNRTLEGIGQAIFKHWFVHYEFPNEERKPYKSSGGEMVDSELGEIPKGWEVKSLDKIANYLNGLALQKFPPEKDDYLPVIKIRELKQGITAASDKASSKIDSNYIIDDGDVIFSWSGSLEVVLWCGGKGALNQHLFKVSSEKYPKWFYYYWTKYHLETFRQTAADKTTTMGHIKRKDLSDALVVAPSNELFSKFNKIMTPIIDLIINNNVESRNLSKIRDSLLPKIMSGKIRVINIKKKKSMKKSHSVK</sequence>
<name>A0A8T8K613_9EURY</name>
<evidence type="ECO:0000313" key="6">
    <source>
        <dbReference type="Proteomes" id="UP000681041"/>
    </source>
</evidence>
<dbReference type="SUPFAM" id="SSF116734">
    <property type="entry name" value="DNA methylase specificity domain"/>
    <property type="match status" value="2"/>
</dbReference>